<organism evidence="1">
    <name type="scientific">Arundo donax</name>
    <name type="common">Giant reed</name>
    <name type="synonym">Donax arundinaceus</name>
    <dbReference type="NCBI Taxonomy" id="35708"/>
    <lineage>
        <taxon>Eukaryota</taxon>
        <taxon>Viridiplantae</taxon>
        <taxon>Streptophyta</taxon>
        <taxon>Embryophyta</taxon>
        <taxon>Tracheophyta</taxon>
        <taxon>Spermatophyta</taxon>
        <taxon>Magnoliopsida</taxon>
        <taxon>Liliopsida</taxon>
        <taxon>Poales</taxon>
        <taxon>Poaceae</taxon>
        <taxon>PACMAD clade</taxon>
        <taxon>Arundinoideae</taxon>
        <taxon>Arundineae</taxon>
        <taxon>Arundo</taxon>
    </lineage>
</organism>
<dbReference type="AlphaFoldDB" id="A0A0A9CFS6"/>
<dbReference type="EMBL" id="GBRH01225660">
    <property type="protein sequence ID" value="JAD72235.1"/>
    <property type="molecule type" value="Transcribed_RNA"/>
</dbReference>
<proteinExistence type="predicted"/>
<reference evidence="1" key="2">
    <citation type="journal article" date="2015" name="Data Brief">
        <title>Shoot transcriptome of the giant reed, Arundo donax.</title>
        <authorList>
            <person name="Barrero R.A."/>
            <person name="Guerrero F.D."/>
            <person name="Moolhuijzen P."/>
            <person name="Goolsby J.A."/>
            <person name="Tidwell J."/>
            <person name="Bellgard S.E."/>
            <person name="Bellgard M.I."/>
        </authorList>
    </citation>
    <scope>NUCLEOTIDE SEQUENCE</scope>
    <source>
        <tissue evidence="1">Shoot tissue taken approximately 20 cm above the soil surface</tissue>
    </source>
</reference>
<name>A0A0A9CFS6_ARUDO</name>
<sequence>MLAITERLSGKCTAPFEFFS</sequence>
<protein>
    <submittedName>
        <fullName evidence="1">Uncharacterized protein</fullName>
    </submittedName>
</protein>
<reference evidence="1" key="1">
    <citation type="submission" date="2014-09" db="EMBL/GenBank/DDBJ databases">
        <authorList>
            <person name="Magalhaes I.L.F."/>
            <person name="Oliveira U."/>
            <person name="Santos F.R."/>
            <person name="Vidigal T.H.D.A."/>
            <person name="Brescovit A.D."/>
            <person name="Santos A.J."/>
        </authorList>
    </citation>
    <scope>NUCLEOTIDE SEQUENCE</scope>
    <source>
        <tissue evidence="1">Shoot tissue taken approximately 20 cm above the soil surface</tissue>
    </source>
</reference>
<accession>A0A0A9CFS6</accession>
<evidence type="ECO:0000313" key="1">
    <source>
        <dbReference type="EMBL" id="JAD72235.1"/>
    </source>
</evidence>